<sequence length="96" mass="9669">MVFPAAALLSLVAELVHLGVPYCTGPDAWTGTALVGQIGSSLAVLAWNASVPAALVALVMLTAKRLPRGMSAAVMTCVLFSAAVVAAMIVLATDDS</sequence>
<name>A0A1H8ZGT9_9ACTN</name>
<feature type="transmembrane region" description="Helical" evidence="1">
    <location>
        <begin position="42"/>
        <end position="61"/>
    </location>
</feature>
<keyword evidence="3" id="KW-1185">Reference proteome</keyword>
<keyword evidence="1" id="KW-0472">Membrane</keyword>
<organism evidence="2 3">
    <name type="scientific">Microlunatus flavus</name>
    <dbReference type="NCBI Taxonomy" id="1036181"/>
    <lineage>
        <taxon>Bacteria</taxon>
        <taxon>Bacillati</taxon>
        <taxon>Actinomycetota</taxon>
        <taxon>Actinomycetes</taxon>
        <taxon>Propionibacteriales</taxon>
        <taxon>Propionibacteriaceae</taxon>
        <taxon>Microlunatus</taxon>
    </lineage>
</organism>
<dbReference type="AlphaFoldDB" id="A0A1H8ZGT9"/>
<evidence type="ECO:0000313" key="2">
    <source>
        <dbReference type="EMBL" id="SEP63574.1"/>
    </source>
</evidence>
<feature type="transmembrane region" description="Helical" evidence="1">
    <location>
        <begin position="73"/>
        <end position="93"/>
    </location>
</feature>
<dbReference type="Proteomes" id="UP000198504">
    <property type="component" value="Unassembled WGS sequence"/>
</dbReference>
<reference evidence="3" key="1">
    <citation type="submission" date="2016-10" db="EMBL/GenBank/DDBJ databases">
        <authorList>
            <person name="Varghese N."/>
            <person name="Submissions S."/>
        </authorList>
    </citation>
    <scope>NUCLEOTIDE SEQUENCE [LARGE SCALE GENOMIC DNA]</scope>
    <source>
        <strain evidence="3">CGMCC 4.6856</strain>
    </source>
</reference>
<evidence type="ECO:0000313" key="3">
    <source>
        <dbReference type="Proteomes" id="UP000198504"/>
    </source>
</evidence>
<dbReference type="RefSeq" id="WP_091177300.1">
    <property type="nucleotide sequence ID" value="NZ_FOFA01000001.1"/>
</dbReference>
<accession>A0A1H8ZGT9</accession>
<keyword evidence="1" id="KW-0812">Transmembrane</keyword>
<evidence type="ECO:0000256" key="1">
    <source>
        <dbReference type="SAM" id="Phobius"/>
    </source>
</evidence>
<proteinExistence type="predicted"/>
<protein>
    <submittedName>
        <fullName evidence="2">Uncharacterized protein</fullName>
    </submittedName>
</protein>
<gene>
    <name evidence="2" type="ORF">SAMN05421756_101237</name>
</gene>
<dbReference type="EMBL" id="FOFA01000001">
    <property type="protein sequence ID" value="SEP63574.1"/>
    <property type="molecule type" value="Genomic_DNA"/>
</dbReference>
<keyword evidence="1" id="KW-1133">Transmembrane helix</keyword>